<dbReference type="GeneID" id="25266759"/>
<accession>A0A066V529</accession>
<dbReference type="STRING" id="1037660.A0A066V529"/>
<reference evidence="5 6" key="1">
    <citation type="submission" date="2014-05" db="EMBL/GenBank/DDBJ databases">
        <title>Draft genome sequence of a rare smut relative, Tilletiaria anomala UBC 951.</title>
        <authorList>
            <consortium name="DOE Joint Genome Institute"/>
            <person name="Toome M."/>
            <person name="Kuo A."/>
            <person name="Henrissat B."/>
            <person name="Lipzen A."/>
            <person name="Tritt A."/>
            <person name="Yoshinaga Y."/>
            <person name="Zane M."/>
            <person name="Barry K."/>
            <person name="Grigoriev I.V."/>
            <person name="Spatafora J.W."/>
            <person name="Aimea M.C."/>
        </authorList>
    </citation>
    <scope>NUCLEOTIDE SEQUENCE [LARGE SCALE GENOMIC DNA]</scope>
    <source>
        <strain evidence="5 6">UBC 951</strain>
    </source>
</reference>
<proteinExistence type="predicted"/>
<keyword evidence="1" id="KW-0479">Metal-binding</keyword>
<sequence length="842" mass="92481">MLPSIPQPSAPDSVGWRFLSSFKSLARSQRDALFNITQLNSRNASSLSAAAASSKTSFADAGSSALKQIQNAAMSIGSAGAAPPISSALSAAHGAIAFRPVGHAATAAASSAFSAASTIAEKQQTEGTEDDTLGSIMFWGMPPGYSPWGFATSRYAVALVLTTVLINRIHAVCRPRGRPVRIRGWRRLLVRMPSLLMLSHSLLMVSFLCIALVQAHAGALPPEAYVASMNKLTWSYLFNSGPWSASGIPLGVQDRTKEIFWTTFIAASANQVTETVLASLECRRDEIPALNLFTLALLLADGSPSKHAALVVWFQMVEIWCLAIAGAWRRLSKMTLPITTIFGVASMVHYMLAARSGSYPFIQGINRSPDVGLLIIIAATAALHAITMLLTENQITWRRLVPGRPSMPLLTDEFSIALFKWGTACLETSAISNGFSMEFAIITLAQKTRVELSDDGETQVIENPFHDFIEPPRSRRGIDVEIKDIRARASQRGVSSYIVMGRPRYKAIGRFFQTVSLHAAIFCGMQWQRLRSRLPRYSFPPWVFRFARTVRLFWHGSNGEVRRQRRLAEQHVRANRNRVGPGRDNRSSEATQSALTNLLRDRARNALSTSRDYDIAGVPDWRDILSPSAPLQADLDDDPAASTTEAQIGSEMWEWLPDEDESDDSSGDDSESGTGSEAAAAAFPDCAYQDLVTLDPNESQSLLDLARITYRPDASISPEGTADFGSVMVAHLANSSSRPLTRSAYRARMGGQADADRLVELDQDRMLIETIRARRRTDLPSEASHPCAICCYEERTILLWPCRCLNMCEECRQSISAQPVRGKHTCPTCRAEVQGFSRIYRP</sequence>
<dbReference type="Gene3D" id="3.30.40.10">
    <property type="entry name" value="Zinc/RING finger domain, C3HC4 (zinc finger)"/>
    <property type="match status" value="1"/>
</dbReference>
<dbReference type="EMBL" id="JMSN01000163">
    <property type="protein sequence ID" value="KDN36591.1"/>
    <property type="molecule type" value="Genomic_DNA"/>
</dbReference>
<feature type="region of interest" description="Disordered" evidence="2">
    <location>
        <begin position="651"/>
        <end position="678"/>
    </location>
</feature>
<dbReference type="InterPro" id="IPR001841">
    <property type="entry name" value="Znf_RING"/>
</dbReference>
<dbReference type="HOGENOM" id="CLU_021856_0_0_1"/>
<evidence type="ECO:0000256" key="3">
    <source>
        <dbReference type="SAM" id="Phobius"/>
    </source>
</evidence>
<feature type="compositionally biased region" description="Acidic residues" evidence="2">
    <location>
        <begin position="656"/>
        <end position="671"/>
    </location>
</feature>
<dbReference type="Proteomes" id="UP000027361">
    <property type="component" value="Unassembled WGS sequence"/>
</dbReference>
<dbReference type="Pfam" id="PF13920">
    <property type="entry name" value="zf-C3HC4_3"/>
    <property type="match status" value="1"/>
</dbReference>
<dbReference type="PANTHER" id="PTHR22696">
    <property type="entry name" value="E3 UBIQUITIN-PROTEIN LIGASE RNF26"/>
    <property type="match status" value="1"/>
</dbReference>
<feature type="region of interest" description="Disordered" evidence="2">
    <location>
        <begin position="572"/>
        <end position="591"/>
    </location>
</feature>
<name>A0A066V529_TILAU</name>
<evidence type="ECO:0000313" key="5">
    <source>
        <dbReference type="EMBL" id="KDN36591.1"/>
    </source>
</evidence>
<evidence type="ECO:0000256" key="2">
    <source>
        <dbReference type="SAM" id="MobiDB-lite"/>
    </source>
</evidence>
<feature type="transmembrane region" description="Helical" evidence="3">
    <location>
        <begin position="148"/>
        <end position="167"/>
    </location>
</feature>
<feature type="transmembrane region" description="Helical" evidence="3">
    <location>
        <begin position="188"/>
        <end position="213"/>
    </location>
</feature>
<dbReference type="OrthoDB" id="498543at2759"/>
<evidence type="ECO:0000259" key="4">
    <source>
        <dbReference type="PROSITE" id="PS50089"/>
    </source>
</evidence>
<keyword evidence="3" id="KW-0812">Transmembrane</keyword>
<dbReference type="GO" id="GO:0061630">
    <property type="term" value="F:ubiquitin protein ligase activity"/>
    <property type="evidence" value="ECO:0007669"/>
    <property type="project" value="TreeGrafter"/>
</dbReference>
<feature type="transmembrane region" description="Helical" evidence="3">
    <location>
        <begin position="372"/>
        <end position="390"/>
    </location>
</feature>
<keyword evidence="3" id="KW-0472">Membrane</keyword>
<dbReference type="PANTHER" id="PTHR22696:SF1">
    <property type="entry name" value="E3 UBIQUITIN-PROTEIN LIGASE RNF26"/>
    <property type="match status" value="1"/>
</dbReference>
<feature type="transmembrane region" description="Helical" evidence="3">
    <location>
        <begin position="335"/>
        <end position="352"/>
    </location>
</feature>
<feature type="transmembrane region" description="Helical" evidence="3">
    <location>
        <begin position="307"/>
        <end position="328"/>
    </location>
</feature>
<keyword evidence="6" id="KW-1185">Reference proteome</keyword>
<keyword evidence="1" id="KW-0863">Zinc-finger</keyword>
<dbReference type="GO" id="GO:0008270">
    <property type="term" value="F:zinc ion binding"/>
    <property type="evidence" value="ECO:0007669"/>
    <property type="project" value="UniProtKB-KW"/>
</dbReference>
<dbReference type="InParanoid" id="A0A066V529"/>
<gene>
    <name evidence="5" type="ORF">K437DRAFT_276764</name>
</gene>
<dbReference type="RefSeq" id="XP_013240103.1">
    <property type="nucleotide sequence ID" value="XM_013384649.1"/>
</dbReference>
<protein>
    <recommendedName>
        <fullName evidence="4">RING-type domain-containing protein</fullName>
    </recommendedName>
</protein>
<dbReference type="OMA" id="NCVICTV"/>
<dbReference type="GO" id="GO:0006511">
    <property type="term" value="P:ubiquitin-dependent protein catabolic process"/>
    <property type="evidence" value="ECO:0007669"/>
    <property type="project" value="TreeGrafter"/>
</dbReference>
<dbReference type="InterPro" id="IPR013083">
    <property type="entry name" value="Znf_RING/FYVE/PHD"/>
</dbReference>
<feature type="domain" description="RING-type" evidence="4">
    <location>
        <begin position="787"/>
        <end position="830"/>
    </location>
</feature>
<evidence type="ECO:0000313" key="6">
    <source>
        <dbReference type="Proteomes" id="UP000027361"/>
    </source>
</evidence>
<evidence type="ECO:0000256" key="1">
    <source>
        <dbReference type="PROSITE-ProRule" id="PRU00175"/>
    </source>
</evidence>
<keyword evidence="1" id="KW-0862">Zinc</keyword>
<keyword evidence="3" id="KW-1133">Transmembrane helix</keyword>
<organism evidence="5 6">
    <name type="scientific">Tilletiaria anomala (strain ATCC 24038 / CBS 436.72 / UBC 951)</name>
    <dbReference type="NCBI Taxonomy" id="1037660"/>
    <lineage>
        <taxon>Eukaryota</taxon>
        <taxon>Fungi</taxon>
        <taxon>Dikarya</taxon>
        <taxon>Basidiomycota</taxon>
        <taxon>Ustilaginomycotina</taxon>
        <taxon>Exobasidiomycetes</taxon>
        <taxon>Georgefischeriales</taxon>
        <taxon>Tilletiariaceae</taxon>
        <taxon>Tilletiaria</taxon>
    </lineage>
</organism>
<comment type="caution">
    <text evidence="5">The sequence shown here is derived from an EMBL/GenBank/DDBJ whole genome shotgun (WGS) entry which is preliminary data.</text>
</comment>
<feature type="transmembrane region" description="Helical" evidence="3">
    <location>
        <begin position="507"/>
        <end position="527"/>
    </location>
</feature>
<dbReference type="GO" id="GO:0016567">
    <property type="term" value="P:protein ubiquitination"/>
    <property type="evidence" value="ECO:0007669"/>
    <property type="project" value="TreeGrafter"/>
</dbReference>
<dbReference type="PROSITE" id="PS50089">
    <property type="entry name" value="ZF_RING_2"/>
    <property type="match status" value="1"/>
</dbReference>
<dbReference type="AlphaFoldDB" id="A0A066V529"/>